<keyword evidence="2" id="KW-1185">Reference proteome</keyword>
<organism evidence="1 2">
    <name type="scientific">Rhododendron molle</name>
    <name type="common">Chinese azalea</name>
    <name type="synonym">Azalea mollis</name>
    <dbReference type="NCBI Taxonomy" id="49168"/>
    <lineage>
        <taxon>Eukaryota</taxon>
        <taxon>Viridiplantae</taxon>
        <taxon>Streptophyta</taxon>
        <taxon>Embryophyta</taxon>
        <taxon>Tracheophyta</taxon>
        <taxon>Spermatophyta</taxon>
        <taxon>Magnoliopsida</taxon>
        <taxon>eudicotyledons</taxon>
        <taxon>Gunneridae</taxon>
        <taxon>Pentapetalae</taxon>
        <taxon>asterids</taxon>
        <taxon>Ericales</taxon>
        <taxon>Ericaceae</taxon>
        <taxon>Ericoideae</taxon>
        <taxon>Rhodoreae</taxon>
        <taxon>Rhododendron</taxon>
    </lineage>
</organism>
<gene>
    <name evidence="1" type="ORF">RHMOL_Rhmol02G0025300</name>
</gene>
<name>A0ACC0PNE1_RHOML</name>
<reference evidence="1" key="1">
    <citation type="submission" date="2022-02" db="EMBL/GenBank/DDBJ databases">
        <title>Plant Genome Project.</title>
        <authorList>
            <person name="Zhang R.-G."/>
        </authorList>
    </citation>
    <scope>NUCLEOTIDE SEQUENCE</scope>
    <source>
        <strain evidence="1">AT1</strain>
    </source>
</reference>
<dbReference type="EMBL" id="CM046389">
    <property type="protein sequence ID" value="KAI8566247.1"/>
    <property type="molecule type" value="Genomic_DNA"/>
</dbReference>
<proteinExistence type="predicted"/>
<comment type="caution">
    <text evidence="1">The sequence shown here is derived from an EMBL/GenBank/DDBJ whole genome shotgun (WGS) entry which is preliminary data.</text>
</comment>
<dbReference type="Proteomes" id="UP001062846">
    <property type="component" value="Chromosome 2"/>
</dbReference>
<protein>
    <submittedName>
        <fullName evidence="1">Uncharacterized protein</fullName>
    </submittedName>
</protein>
<accession>A0ACC0PNE1</accession>
<sequence>MVETILIFVLLCFFFQLLLSQILKFFRNVLLHSCSNFAWAHAGLGECAAQLRAVQRAVRLLALPCRHRLDDRTRPLRRARRVLQVYQKLIRSNIVKYTYSTRRALRSGRVRSSGQCRQSDAGSRTARCTARSCAAHSPSLAHAC</sequence>
<evidence type="ECO:0000313" key="1">
    <source>
        <dbReference type="EMBL" id="KAI8566247.1"/>
    </source>
</evidence>
<evidence type="ECO:0000313" key="2">
    <source>
        <dbReference type="Proteomes" id="UP001062846"/>
    </source>
</evidence>